<protein>
    <recommendedName>
        <fullName evidence="11">Peptidase metallopeptidase domain-containing protein</fullName>
    </recommendedName>
</protein>
<feature type="binding site" evidence="9">
    <location>
        <position position="170"/>
    </location>
    <ligand>
        <name>Zn(2+)</name>
        <dbReference type="ChEBI" id="CHEBI:29105"/>
        <label>1</label>
    </ligand>
</feature>
<evidence type="ECO:0000313" key="13">
    <source>
        <dbReference type="Proteomes" id="UP000327044"/>
    </source>
</evidence>
<feature type="chain" id="PRO_5024390597" description="Peptidase metallopeptidase domain-containing protein" evidence="10">
    <location>
        <begin position="20"/>
        <end position="270"/>
    </location>
</feature>
<organism evidence="12 13">
    <name type="scientific">Photinus pyralis</name>
    <name type="common">Common eastern firefly</name>
    <name type="synonym">Lampyris pyralis</name>
    <dbReference type="NCBI Taxonomy" id="7054"/>
    <lineage>
        <taxon>Eukaryota</taxon>
        <taxon>Metazoa</taxon>
        <taxon>Ecdysozoa</taxon>
        <taxon>Arthropoda</taxon>
        <taxon>Hexapoda</taxon>
        <taxon>Insecta</taxon>
        <taxon>Pterygota</taxon>
        <taxon>Neoptera</taxon>
        <taxon>Endopterygota</taxon>
        <taxon>Coleoptera</taxon>
        <taxon>Polyphaga</taxon>
        <taxon>Elateriformia</taxon>
        <taxon>Elateroidea</taxon>
        <taxon>Lampyridae</taxon>
        <taxon>Lampyrinae</taxon>
        <taxon>Photinus</taxon>
    </lineage>
</organism>
<feature type="non-terminal residue" evidence="12">
    <location>
        <position position="1"/>
    </location>
</feature>
<dbReference type="PANTHER" id="PTHR10201">
    <property type="entry name" value="MATRIX METALLOPROTEINASE"/>
    <property type="match status" value="1"/>
</dbReference>
<keyword evidence="2" id="KW-0645">Protease</keyword>
<dbReference type="InterPro" id="IPR006026">
    <property type="entry name" value="Peptidase_Metallo"/>
</dbReference>
<evidence type="ECO:0000256" key="9">
    <source>
        <dbReference type="PIRSR" id="PIRSR621190-2"/>
    </source>
</evidence>
<dbReference type="InterPro" id="IPR001818">
    <property type="entry name" value="Pept_M10_metallopeptidase"/>
</dbReference>
<keyword evidence="7" id="KW-0482">Metalloprotease</keyword>
<evidence type="ECO:0000256" key="6">
    <source>
        <dbReference type="ARBA" id="ARBA00022833"/>
    </source>
</evidence>
<feature type="binding site" evidence="9">
    <location>
        <position position="235"/>
    </location>
    <ligand>
        <name>Zn(2+)</name>
        <dbReference type="ChEBI" id="CHEBI:29105"/>
        <label>2</label>
        <note>catalytic</note>
    </ligand>
</feature>
<feature type="binding site" evidence="9">
    <location>
        <position position="193"/>
    </location>
    <ligand>
        <name>Zn(2+)</name>
        <dbReference type="ChEBI" id="CHEBI:29105"/>
        <label>1</label>
    </ligand>
</feature>
<dbReference type="Pfam" id="PF00413">
    <property type="entry name" value="Peptidase_M10"/>
    <property type="match status" value="1"/>
</dbReference>
<feature type="binding site" evidence="9">
    <location>
        <position position="160"/>
    </location>
    <ligand>
        <name>Ca(2+)</name>
        <dbReference type="ChEBI" id="CHEBI:29108"/>
        <label>2</label>
    </ligand>
</feature>
<comment type="similarity">
    <text evidence="1">Belongs to the peptidase M10A family.</text>
</comment>
<feature type="binding site" evidence="9">
    <location>
        <position position="212"/>
    </location>
    <ligand>
        <name>Ca(2+)</name>
        <dbReference type="ChEBI" id="CHEBI:29108"/>
        <label>3</label>
    </ligand>
</feature>
<dbReference type="AlphaFoldDB" id="A0A5N4B645"/>
<evidence type="ECO:0000256" key="3">
    <source>
        <dbReference type="ARBA" id="ARBA00022723"/>
    </source>
</evidence>
<dbReference type="PRINTS" id="PR00138">
    <property type="entry name" value="MATRIXIN"/>
</dbReference>
<keyword evidence="5" id="KW-0378">Hydrolase</keyword>
<evidence type="ECO:0000313" key="12">
    <source>
        <dbReference type="EMBL" id="KAB0805087.1"/>
    </source>
</evidence>
<evidence type="ECO:0000256" key="2">
    <source>
        <dbReference type="ARBA" id="ARBA00022670"/>
    </source>
</evidence>
<dbReference type="SUPFAM" id="SSF47090">
    <property type="entry name" value="PGBD-like"/>
    <property type="match status" value="1"/>
</dbReference>
<dbReference type="PANTHER" id="PTHR10201:SF291">
    <property type="entry name" value="MATRIX METALLOPROTEINASE 1, ISOFORM C-RELATED"/>
    <property type="match status" value="1"/>
</dbReference>
<comment type="cofactor">
    <cofactor evidence="9">
        <name>Ca(2+)</name>
        <dbReference type="ChEBI" id="CHEBI:29108"/>
    </cofactor>
    <text evidence="9">Can bind about 5 Ca(2+) ions per subunit.</text>
</comment>
<comment type="caution">
    <text evidence="12">The sequence shown here is derived from an EMBL/GenBank/DDBJ whole genome shotgun (WGS) entry which is preliminary data.</text>
</comment>
<proteinExistence type="inferred from homology"/>
<dbReference type="InParanoid" id="A0A5N4B645"/>
<reference evidence="12 13" key="1">
    <citation type="journal article" date="2018" name="Elife">
        <title>Firefly genomes illuminate parallel origins of bioluminescence in beetles.</title>
        <authorList>
            <person name="Fallon T.R."/>
            <person name="Lower S.E."/>
            <person name="Chang C.H."/>
            <person name="Bessho-Uehara M."/>
            <person name="Martin G.J."/>
            <person name="Bewick A.J."/>
            <person name="Behringer M."/>
            <person name="Debat H.J."/>
            <person name="Wong I."/>
            <person name="Day J.C."/>
            <person name="Suvorov A."/>
            <person name="Silva C.J."/>
            <person name="Stanger-Hall K.F."/>
            <person name="Hall D.W."/>
            <person name="Schmitz R.J."/>
            <person name="Nelson D.R."/>
            <person name="Lewis S.M."/>
            <person name="Shigenobu S."/>
            <person name="Bybee S.M."/>
            <person name="Larracuente A.M."/>
            <person name="Oba Y."/>
            <person name="Weng J.K."/>
        </authorList>
    </citation>
    <scope>NUCLEOTIDE SEQUENCE [LARGE SCALE GENOMIC DNA]</scope>
    <source>
        <strain evidence="12">1611_PpyrPB1</strain>
        <tissue evidence="12">Whole body</tissue>
    </source>
</reference>
<dbReference type="GO" id="GO:0030574">
    <property type="term" value="P:collagen catabolic process"/>
    <property type="evidence" value="ECO:0007669"/>
    <property type="project" value="TreeGrafter"/>
</dbReference>
<dbReference type="InterPro" id="IPR021190">
    <property type="entry name" value="Pept_M10A"/>
</dbReference>
<dbReference type="SMART" id="SM00235">
    <property type="entry name" value="ZnMc"/>
    <property type="match status" value="1"/>
</dbReference>
<keyword evidence="4 10" id="KW-0732">Signal</keyword>
<name>A0A5N4B645_PHOPY</name>
<dbReference type="GO" id="GO:0031012">
    <property type="term" value="C:extracellular matrix"/>
    <property type="evidence" value="ECO:0007669"/>
    <property type="project" value="InterPro"/>
</dbReference>
<comment type="cofactor">
    <cofactor evidence="9">
        <name>Zn(2+)</name>
        <dbReference type="ChEBI" id="CHEBI:29105"/>
    </cofactor>
    <text evidence="9">Binds 2 Zn(2+) ions per subunit.</text>
</comment>
<dbReference type="GO" id="GO:0008270">
    <property type="term" value="F:zinc ion binding"/>
    <property type="evidence" value="ECO:0007669"/>
    <property type="project" value="InterPro"/>
</dbReference>
<sequence>MKVVSSIVFAAICIFSVSSNNSPSPITSDDNDVDEENINLSIANNFLSKYGYMPKVSEGASHVEFKPSVKKALNAFQEYYKLPTDEESIDDTFAFMMRPRCGNEDILSSYSVAPYKWEKKTIYYYLAYSDYRALARTREAFQTWGRYANLKFAYKTSGYDILITFQNLNHSMYLNPHSACQRTLDGRGGELAHANFPTRSQTPIEIHMDWGEAWYFEDSNIPPADSTSYYSVLVHEIGHALGLEHSKDEDAIMFPYITRDKRDLSVDDII</sequence>
<keyword evidence="6 9" id="KW-0862">Zinc</keyword>
<feature type="signal peptide" evidence="10">
    <location>
        <begin position="1"/>
        <end position="19"/>
    </location>
</feature>
<feature type="binding site" evidence="9">
    <location>
        <position position="245"/>
    </location>
    <ligand>
        <name>Zn(2+)</name>
        <dbReference type="ChEBI" id="CHEBI:29105"/>
        <label>2</label>
        <note>catalytic</note>
    </ligand>
</feature>
<evidence type="ECO:0000256" key="10">
    <source>
        <dbReference type="SAM" id="SignalP"/>
    </source>
</evidence>
<feature type="binding site" evidence="9">
    <location>
        <position position="209"/>
    </location>
    <ligand>
        <name>Ca(2+)</name>
        <dbReference type="ChEBI" id="CHEBI:29108"/>
        <label>3</label>
    </ligand>
</feature>
<dbReference type="Proteomes" id="UP000327044">
    <property type="component" value="Unassembled WGS sequence"/>
</dbReference>
<keyword evidence="13" id="KW-1185">Reference proteome</keyword>
<evidence type="ECO:0000256" key="7">
    <source>
        <dbReference type="ARBA" id="ARBA00023049"/>
    </source>
</evidence>
<keyword evidence="3 9" id="KW-0479">Metal-binding</keyword>
<dbReference type="Gene3D" id="3.40.390.10">
    <property type="entry name" value="Collagenase (Catalytic Domain)"/>
    <property type="match status" value="1"/>
</dbReference>
<evidence type="ECO:0000256" key="5">
    <source>
        <dbReference type="ARBA" id="ARBA00022801"/>
    </source>
</evidence>
<feature type="binding site" evidence="9">
    <location>
        <position position="185"/>
    </location>
    <ligand>
        <name>Ca(2+)</name>
        <dbReference type="ChEBI" id="CHEBI:29108"/>
        <label>3</label>
    </ligand>
</feature>
<dbReference type="InterPro" id="IPR036365">
    <property type="entry name" value="PGBD-like_sf"/>
</dbReference>
<dbReference type="GO" id="GO:0004222">
    <property type="term" value="F:metalloendopeptidase activity"/>
    <property type="evidence" value="ECO:0007669"/>
    <property type="project" value="InterPro"/>
</dbReference>
<gene>
    <name evidence="12" type="ORF">PPYR_02057</name>
</gene>
<evidence type="ECO:0000256" key="8">
    <source>
        <dbReference type="PIRSR" id="PIRSR621190-1"/>
    </source>
</evidence>
<accession>A0A5N4B645</accession>
<dbReference type="GO" id="GO:0005615">
    <property type="term" value="C:extracellular space"/>
    <property type="evidence" value="ECO:0007669"/>
    <property type="project" value="TreeGrafter"/>
</dbReference>
<evidence type="ECO:0000259" key="11">
    <source>
        <dbReference type="SMART" id="SM00235"/>
    </source>
</evidence>
<feature type="binding site" evidence="9">
    <location>
        <position position="253"/>
    </location>
    <ligand>
        <name>Zn(2+)</name>
        <dbReference type="ChEBI" id="CHEBI:29105"/>
        <label>2</label>
        <note>catalytic</note>
    </ligand>
</feature>
<feature type="binding site" description="in inhibited form" evidence="9">
    <location>
        <position position="101"/>
    </location>
    <ligand>
        <name>Zn(2+)</name>
        <dbReference type="ChEBI" id="CHEBI:29105"/>
        <label>2</label>
        <note>catalytic</note>
    </ligand>
</feature>
<evidence type="ECO:0000256" key="1">
    <source>
        <dbReference type="ARBA" id="ARBA00010370"/>
    </source>
</evidence>
<feature type="domain" description="Peptidase metallopeptidase" evidence="11">
    <location>
        <begin position="113"/>
        <end position="270"/>
    </location>
</feature>
<keyword evidence="9" id="KW-0106">Calcium</keyword>
<feature type="binding site" evidence="9">
    <location>
        <position position="186"/>
    </location>
    <ligand>
        <name>Ca(2+)</name>
        <dbReference type="ChEBI" id="CHEBI:29108"/>
        <label>3</label>
    </ligand>
</feature>
<feature type="active site" evidence="8">
    <location>
        <position position="236"/>
    </location>
</feature>
<feature type="non-terminal residue" evidence="12">
    <location>
        <position position="270"/>
    </location>
</feature>
<feature type="binding site" evidence="9">
    <location>
        <position position="239"/>
    </location>
    <ligand>
        <name>Zn(2+)</name>
        <dbReference type="ChEBI" id="CHEBI:29105"/>
        <label>2</label>
        <note>catalytic</note>
    </ligand>
</feature>
<evidence type="ECO:0000256" key="4">
    <source>
        <dbReference type="ARBA" id="ARBA00022729"/>
    </source>
</evidence>
<dbReference type="EMBL" id="VVIM01000001">
    <property type="protein sequence ID" value="KAB0805087.1"/>
    <property type="molecule type" value="Genomic_DNA"/>
</dbReference>
<dbReference type="InterPro" id="IPR024079">
    <property type="entry name" value="MetalloPept_cat_dom_sf"/>
</dbReference>
<feature type="binding site" evidence="9">
    <location>
        <position position="207"/>
    </location>
    <ligand>
        <name>Zn(2+)</name>
        <dbReference type="ChEBI" id="CHEBI:29105"/>
        <label>1</label>
    </ligand>
</feature>
<dbReference type="GO" id="GO:0006508">
    <property type="term" value="P:proteolysis"/>
    <property type="evidence" value="ECO:0007669"/>
    <property type="project" value="UniProtKB-KW"/>
</dbReference>
<dbReference type="GO" id="GO:0030198">
    <property type="term" value="P:extracellular matrix organization"/>
    <property type="evidence" value="ECO:0007669"/>
    <property type="project" value="TreeGrafter"/>
</dbReference>
<dbReference type="SUPFAM" id="SSF55486">
    <property type="entry name" value="Metalloproteases ('zincins'), catalytic domain"/>
    <property type="match status" value="1"/>
</dbReference>
<feature type="binding site" evidence="9">
    <location>
        <position position="212"/>
    </location>
    <ligand>
        <name>Ca(2+)</name>
        <dbReference type="ChEBI" id="CHEBI:29108"/>
        <label>1</label>
    </ligand>
</feature>